<evidence type="ECO:0000256" key="14">
    <source>
        <dbReference type="SAM" id="MobiDB-lite"/>
    </source>
</evidence>
<feature type="compositionally biased region" description="Polar residues" evidence="14">
    <location>
        <begin position="193"/>
        <end position="213"/>
    </location>
</feature>
<dbReference type="EMBL" id="KN823747">
    <property type="protein sequence ID" value="KIO15931.1"/>
    <property type="molecule type" value="Genomic_DNA"/>
</dbReference>
<dbReference type="GO" id="GO:0008320">
    <property type="term" value="F:protein transmembrane transporter activity"/>
    <property type="evidence" value="ECO:0007669"/>
    <property type="project" value="TreeGrafter"/>
</dbReference>
<protein>
    <recommendedName>
        <fullName evidence="11">Mitochondrial import receptor subunit TOM20</fullName>
    </recommendedName>
    <alternativeName>
        <fullName evidence="10">Mitochondrial 20 kDa outer membrane protein</fullName>
    </alternativeName>
    <alternativeName>
        <fullName evidence="12">Mitochondrial import receptor subunit tom20</fullName>
    </alternativeName>
    <alternativeName>
        <fullName evidence="13">Translocase of outer membrane 20 kDa subunit</fullName>
    </alternativeName>
</protein>
<reference evidence="17" key="2">
    <citation type="submission" date="2015-01" db="EMBL/GenBank/DDBJ databases">
        <title>Evolutionary Origins and Diversification of the Mycorrhizal Mutualists.</title>
        <authorList>
            <consortium name="DOE Joint Genome Institute"/>
            <consortium name="Mycorrhizal Genomics Consortium"/>
            <person name="Kohler A."/>
            <person name="Kuo A."/>
            <person name="Nagy L.G."/>
            <person name="Floudas D."/>
            <person name="Copeland A."/>
            <person name="Barry K.W."/>
            <person name="Cichocki N."/>
            <person name="Veneault-Fourrey C."/>
            <person name="LaButti K."/>
            <person name="Lindquist E.A."/>
            <person name="Lipzen A."/>
            <person name="Lundell T."/>
            <person name="Morin E."/>
            <person name="Murat C."/>
            <person name="Riley R."/>
            <person name="Ohm R."/>
            <person name="Sun H."/>
            <person name="Tunlid A."/>
            <person name="Henrissat B."/>
            <person name="Grigoriev I.V."/>
            <person name="Hibbett D.S."/>
            <person name="Martin F."/>
        </authorList>
    </citation>
    <scope>NUCLEOTIDE SEQUENCE [LARGE SCALE GENOMIC DNA]</scope>
    <source>
        <strain evidence="17">MUT 4182</strain>
    </source>
</reference>
<name>A0A0C3Q0N0_9AGAM</name>
<reference evidence="16 17" key="1">
    <citation type="submission" date="2014-04" db="EMBL/GenBank/DDBJ databases">
        <authorList>
            <consortium name="DOE Joint Genome Institute"/>
            <person name="Kuo A."/>
            <person name="Girlanda M."/>
            <person name="Perotto S."/>
            <person name="Kohler A."/>
            <person name="Nagy L.G."/>
            <person name="Floudas D."/>
            <person name="Copeland A."/>
            <person name="Barry K.W."/>
            <person name="Cichocki N."/>
            <person name="Veneault-Fourrey C."/>
            <person name="LaButti K."/>
            <person name="Lindquist E.A."/>
            <person name="Lipzen A."/>
            <person name="Lundell T."/>
            <person name="Morin E."/>
            <person name="Murat C."/>
            <person name="Sun H."/>
            <person name="Tunlid A."/>
            <person name="Henrissat B."/>
            <person name="Grigoriev I.V."/>
            <person name="Hibbett D.S."/>
            <person name="Martin F."/>
            <person name="Nordberg H.P."/>
            <person name="Cantor M.N."/>
            <person name="Hua S.X."/>
        </authorList>
    </citation>
    <scope>NUCLEOTIDE SEQUENCE [LARGE SCALE GENOMIC DNA]</scope>
    <source>
        <strain evidence="16 17">MUT 4182</strain>
    </source>
</reference>
<dbReference type="HOGENOM" id="CLU_016261_1_0_1"/>
<evidence type="ECO:0000256" key="1">
    <source>
        <dbReference type="ARBA" id="ARBA00004572"/>
    </source>
</evidence>
<sequence>MSTSISTKSAMTIAAATVVGGVIAYAAYFDYKRRNDPTFRKRLRKEKKKIERSTPKVGASGSSRSVEEITAALRLIRNEPLPATAEEKEQYFMDNVQMGEQLCSQGPMFELPAALSFYRALRVYPSPVELIMIYQKTVPENVFKIVMEMTSLDVSEPSTTTAEAKPAPQEETATSEPSKKDVGSGDEDESSKATRSGPPSETSSQEWDTLTDPGSTAELSALWDLIHSVFSGHVKQRAEGYYEQFPDPSYNVSVEPITVIGGQGGPANQPVRKNVLKASKDFAAGETIYTETPVVAVLDSDLEGQGTYCSQCFRHIEAPAEPVKPEAPDALGSVYCSTECRDLASSQHHMLLFGSTLTGVLQSLNTAPPDPAKQEARKASQEKLADYFRDTGKSGLLLVARFLARMVAEETKKLAAPPTDLS</sequence>
<keyword evidence="6" id="KW-0653">Protein transport</keyword>
<feature type="transmembrane region" description="Helical" evidence="15">
    <location>
        <begin position="12"/>
        <end position="31"/>
    </location>
</feature>
<proteinExistence type="inferred from homology"/>
<dbReference type="InterPro" id="IPR002056">
    <property type="entry name" value="MAS20"/>
</dbReference>
<keyword evidence="9 15" id="KW-0472">Membrane</keyword>
<keyword evidence="7 15" id="KW-1133">Transmembrane helix</keyword>
<evidence type="ECO:0000256" key="2">
    <source>
        <dbReference type="ARBA" id="ARBA00005792"/>
    </source>
</evidence>
<dbReference type="GO" id="GO:0006886">
    <property type="term" value="P:intracellular protein transport"/>
    <property type="evidence" value="ECO:0007669"/>
    <property type="project" value="InterPro"/>
</dbReference>
<dbReference type="Gene3D" id="1.20.960.10">
    <property type="entry name" value="Mitochondrial outer membrane translocase complex, subunit Tom20 domain"/>
    <property type="match status" value="1"/>
</dbReference>
<dbReference type="PANTHER" id="PTHR12430:SF0">
    <property type="entry name" value="TRANSLOCASE OF OUTER MITOCHONDRIAL MEMBRANE 20"/>
    <property type="match status" value="1"/>
</dbReference>
<evidence type="ECO:0000256" key="7">
    <source>
        <dbReference type="ARBA" id="ARBA00022989"/>
    </source>
</evidence>
<feature type="non-terminal residue" evidence="16">
    <location>
        <position position="422"/>
    </location>
</feature>
<evidence type="ECO:0000256" key="6">
    <source>
        <dbReference type="ARBA" id="ARBA00022927"/>
    </source>
</evidence>
<evidence type="ECO:0000256" key="10">
    <source>
        <dbReference type="ARBA" id="ARBA00042705"/>
    </source>
</evidence>
<dbReference type="SUPFAM" id="SSF47157">
    <property type="entry name" value="Mitochondrial import receptor subunit Tom20"/>
    <property type="match status" value="1"/>
</dbReference>
<accession>A0A0C3Q0N0</accession>
<keyword evidence="8" id="KW-0496">Mitochondrion</keyword>
<keyword evidence="3" id="KW-0813">Transport</keyword>
<evidence type="ECO:0000256" key="12">
    <source>
        <dbReference type="ARBA" id="ARBA00073975"/>
    </source>
</evidence>
<dbReference type="GO" id="GO:0006605">
    <property type="term" value="P:protein targeting"/>
    <property type="evidence" value="ECO:0007669"/>
    <property type="project" value="InterPro"/>
</dbReference>
<dbReference type="Pfam" id="PF02064">
    <property type="entry name" value="MAS20"/>
    <property type="match status" value="1"/>
</dbReference>
<evidence type="ECO:0000313" key="17">
    <source>
        <dbReference type="Proteomes" id="UP000054248"/>
    </source>
</evidence>
<dbReference type="GO" id="GO:0030943">
    <property type="term" value="F:mitochondrion targeting sequence binding"/>
    <property type="evidence" value="ECO:0007669"/>
    <property type="project" value="TreeGrafter"/>
</dbReference>
<evidence type="ECO:0000256" key="4">
    <source>
        <dbReference type="ARBA" id="ARBA00022692"/>
    </source>
</evidence>
<evidence type="ECO:0000256" key="13">
    <source>
        <dbReference type="ARBA" id="ARBA00080405"/>
    </source>
</evidence>
<comment type="similarity">
    <text evidence="2">Belongs to the Tom20 family.</text>
</comment>
<evidence type="ECO:0000256" key="15">
    <source>
        <dbReference type="SAM" id="Phobius"/>
    </source>
</evidence>
<dbReference type="OrthoDB" id="2154253at2759"/>
<dbReference type="GO" id="GO:0005742">
    <property type="term" value="C:mitochondrial outer membrane translocase complex"/>
    <property type="evidence" value="ECO:0007669"/>
    <property type="project" value="InterPro"/>
</dbReference>
<gene>
    <name evidence="16" type="ORF">M407DRAFT_13068</name>
</gene>
<evidence type="ECO:0000256" key="3">
    <source>
        <dbReference type="ARBA" id="ARBA00022448"/>
    </source>
</evidence>
<dbReference type="PANTHER" id="PTHR12430">
    <property type="entry name" value="MITOCHONDRIAL IMPORT RECEPTOR SUBUNIT TOM20"/>
    <property type="match status" value="1"/>
</dbReference>
<dbReference type="GO" id="GO:0030150">
    <property type="term" value="P:protein import into mitochondrial matrix"/>
    <property type="evidence" value="ECO:0007669"/>
    <property type="project" value="TreeGrafter"/>
</dbReference>
<feature type="region of interest" description="Disordered" evidence="14">
    <location>
        <begin position="156"/>
        <end position="213"/>
    </location>
</feature>
<dbReference type="GO" id="GO:0016031">
    <property type="term" value="P:tRNA import into mitochondrion"/>
    <property type="evidence" value="ECO:0007669"/>
    <property type="project" value="TreeGrafter"/>
</dbReference>
<dbReference type="FunFam" id="1.20.960.10:FF:000002">
    <property type="entry name" value="Mitochondrial import receptor subunit TOM20"/>
    <property type="match status" value="1"/>
</dbReference>
<evidence type="ECO:0000256" key="11">
    <source>
        <dbReference type="ARBA" id="ARBA00068548"/>
    </source>
</evidence>
<comment type="subcellular location">
    <subcellularLocation>
        <location evidence="1">Mitochondrion outer membrane</location>
        <topology evidence="1">Single-pass membrane protein</topology>
    </subcellularLocation>
</comment>
<evidence type="ECO:0000313" key="16">
    <source>
        <dbReference type="EMBL" id="KIO15931.1"/>
    </source>
</evidence>
<keyword evidence="17" id="KW-1185">Reference proteome</keyword>
<dbReference type="InterPro" id="IPR023392">
    <property type="entry name" value="Tom20_dom_sf"/>
</dbReference>
<evidence type="ECO:0000256" key="9">
    <source>
        <dbReference type="ARBA" id="ARBA00023136"/>
    </source>
</evidence>
<dbReference type="Gene3D" id="6.10.140.2220">
    <property type="match status" value="1"/>
</dbReference>
<dbReference type="InterPro" id="IPR046341">
    <property type="entry name" value="SET_dom_sf"/>
</dbReference>
<dbReference type="AlphaFoldDB" id="A0A0C3Q0N0"/>
<evidence type="ECO:0000256" key="5">
    <source>
        <dbReference type="ARBA" id="ARBA00022787"/>
    </source>
</evidence>
<evidence type="ECO:0000256" key="8">
    <source>
        <dbReference type="ARBA" id="ARBA00023128"/>
    </source>
</evidence>
<keyword evidence="4 15" id="KW-0812">Transmembrane</keyword>
<dbReference type="PRINTS" id="PR00351">
    <property type="entry name" value="OM20RECEPTOR"/>
</dbReference>
<dbReference type="Gene3D" id="2.170.270.10">
    <property type="entry name" value="SET domain"/>
    <property type="match status" value="1"/>
</dbReference>
<dbReference type="Proteomes" id="UP000054248">
    <property type="component" value="Unassembled WGS sequence"/>
</dbReference>
<dbReference type="STRING" id="1051891.A0A0C3Q0N0"/>
<keyword evidence="5" id="KW-1000">Mitochondrion outer membrane</keyword>
<organism evidence="16 17">
    <name type="scientific">Tulasnella calospora MUT 4182</name>
    <dbReference type="NCBI Taxonomy" id="1051891"/>
    <lineage>
        <taxon>Eukaryota</taxon>
        <taxon>Fungi</taxon>
        <taxon>Dikarya</taxon>
        <taxon>Basidiomycota</taxon>
        <taxon>Agaricomycotina</taxon>
        <taxon>Agaricomycetes</taxon>
        <taxon>Cantharellales</taxon>
        <taxon>Tulasnellaceae</taxon>
        <taxon>Tulasnella</taxon>
    </lineage>
</organism>